<keyword evidence="3 6" id="KW-1017">Isopeptide bond</keyword>
<dbReference type="Gene3D" id="3.10.20.90">
    <property type="entry name" value="Phosphatidylinositol 3-kinase Catalytic Subunit, Chain A, domain 1"/>
    <property type="match status" value="1"/>
</dbReference>
<evidence type="ECO:0000313" key="11">
    <source>
        <dbReference type="Proteomes" id="UP000813385"/>
    </source>
</evidence>
<dbReference type="GO" id="GO:0034274">
    <property type="term" value="C:Atg12-Atg5-Atg16 complex"/>
    <property type="evidence" value="ECO:0007669"/>
    <property type="project" value="TreeGrafter"/>
</dbReference>
<feature type="domain" description="Autophagy protein ATG5 UblA" evidence="9">
    <location>
        <begin position="11"/>
        <end position="88"/>
    </location>
</feature>
<keyword evidence="6" id="KW-0472">Membrane</keyword>
<comment type="function">
    <text evidence="6">Involved in cytoplasm to vacuole transport (Cvt) and autophagic vesicle formation.</text>
</comment>
<keyword evidence="6" id="KW-0813">Transport</keyword>
<dbReference type="GO" id="GO:0019776">
    <property type="term" value="F:Atg8-family ligase activity"/>
    <property type="evidence" value="ECO:0007669"/>
    <property type="project" value="TreeGrafter"/>
</dbReference>
<dbReference type="InterPro" id="IPR007239">
    <property type="entry name" value="Atg5"/>
</dbReference>
<evidence type="ECO:0000256" key="2">
    <source>
        <dbReference type="ARBA" id="ARBA00006910"/>
    </source>
</evidence>
<name>A0A8K0TED0_9PEZI</name>
<dbReference type="GO" id="GO:0006995">
    <property type="term" value="P:cellular response to nitrogen starvation"/>
    <property type="evidence" value="ECO:0007669"/>
    <property type="project" value="TreeGrafter"/>
</dbReference>
<dbReference type="EMBL" id="JAGPXD010000004">
    <property type="protein sequence ID" value="KAH7357998.1"/>
    <property type="molecule type" value="Genomic_DNA"/>
</dbReference>
<protein>
    <recommendedName>
        <fullName evidence="6">Autophagy protein 5</fullName>
    </recommendedName>
</protein>
<dbReference type="GO" id="GO:0044233">
    <property type="term" value="C:mitochondria-associated endoplasmic reticulum membrane contact site"/>
    <property type="evidence" value="ECO:0007669"/>
    <property type="project" value="TreeGrafter"/>
</dbReference>
<feature type="domain" description="Autophagy protein ATG5 alpha-helical bundle region" evidence="8">
    <location>
        <begin position="96"/>
        <end position="150"/>
    </location>
</feature>
<dbReference type="InterPro" id="IPR048318">
    <property type="entry name" value="ATG5_UblB"/>
</dbReference>
<comment type="subcellular location">
    <subcellularLocation>
        <location evidence="1 6">Preautophagosomal structure membrane</location>
        <topology evidence="1 6">Peripheral membrane protein</topology>
    </subcellularLocation>
</comment>
<evidence type="ECO:0000256" key="6">
    <source>
        <dbReference type="RuleBase" id="RU361202"/>
    </source>
</evidence>
<keyword evidence="5 6" id="KW-0072">Autophagy</keyword>
<dbReference type="GO" id="GO:0061908">
    <property type="term" value="C:phagophore"/>
    <property type="evidence" value="ECO:0007669"/>
    <property type="project" value="TreeGrafter"/>
</dbReference>
<organism evidence="10 11">
    <name type="scientific">Plectosphaerella cucumerina</name>
    <dbReference type="NCBI Taxonomy" id="40658"/>
    <lineage>
        <taxon>Eukaryota</taxon>
        <taxon>Fungi</taxon>
        <taxon>Dikarya</taxon>
        <taxon>Ascomycota</taxon>
        <taxon>Pezizomycotina</taxon>
        <taxon>Sordariomycetes</taxon>
        <taxon>Hypocreomycetidae</taxon>
        <taxon>Glomerellales</taxon>
        <taxon>Plectosphaerellaceae</taxon>
        <taxon>Plectosphaerella</taxon>
    </lineage>
</organism>
<evidence type="ECO:0000259" key="9">
    <source>
        <dbReference type="Pfam" id="PF20638"/>
    </source>
</evidence>
<dbReference type="InterPro" id="IPR042527">
    <property type="entry name" value="Atg5_UblA_dom_sf"/>
</dbReference>
<evidence type="ECO:0000256" key="5">
    <source>
        <dbReference type="ARBA" id="ARBA00023006"/>
    </source>
</evidence>
<dbReference type="GO" id="GO:0005776">
    <property type="term" value="C:autophagosome"/>
    <property type="evidence" value="ECO:0007669"/>
    <property type="project" value="TreeGrafter"/>
</dbReference>
<dbReference type="GO" id="GO:0034045">
    <property type="term" value="C:phagophore assembly site membrane"/>
    <property type="evidence" value="ECO:0007669"/>
    <property type="project" value="UniProtKB-SubCell"/>
</dbReference>
<dbReference type="Pfam" id="PF20638">
    <property type="entry name" value="ATG5_UblA"/>
    <property type="match status" value="1"/>
</dbReference>
<dbReference type="GO" id="GO:0000422">
    <property type="term" value="P:autophagy of mitochondrion"/>
    <property type="evidence" value="ECO:0007669"/>
    <property type="project" value="TreeGrafter"/>
</dbReference>
<sequence length="264" mass="28607">MAPLALAPALWAQQIPLLITHPSHPNTPFITTLPRFAYLALLLPRLSAFFSAPSRLSSFHHEDVLLRNLPLGLLVDLYNPPLPWRLTVSDGPGWDIADTFINSAKEADYIRYGNAKTILSLSKDDTSALWNAVLDNDYRAYAPIAAKLLNPALPLKNVPLRIYVASAPPPDHPSHDGAAPATPAGAFKVIQALVPPRNLGTRQPQLVGAALRSLLPSLFPSSRDPVLANAILHGAPVPFDAPIEDLMREAAYPDGWLCIIVSLL</sequence>
<dbReference type="Gene3D" id="3.10.20.620">
    <property type="match status" value="1"/>
</dbReference>
<dbReference type="PANTHER" id="PTHR13040">
    <property type="entry name" value="AUTOPHAGY PROTEIN 5"/>
    <property type="match status" value="1"/>
</dbReference>
<comment type="subunit">
    <text evidence="6">Conjugated with ATG12.</text>
</comment>
<proteinExistence type="inferred from homology"/>
<evidence type="ECO:0000259" key="8">
    <source>
        <dbReference type="Pfam" id="PF20637"/>
    </source>
</evidence>
<dbReference type="Pfam" id="PF20637">
    <property type="entry name" value="ATG5_HBR"/>
    <property type="match status" value="1"/>
</dbReference>
<gene>
    <name evidence="10" type="ORF">B0T11DRAFT_354639</name>
</gene>
<comment type="similarity">
    <text evidence="2 6">Belongs to the ATG5 family.</text>
</comment>
<dbReference type="GO" id="GO:0034727">
    <property type="term" value="P:piecemeal microautophagy of the nucleus"/>
    <property type="evidence" value="ECO:0007669"/>
    <property type="project" value="TreeGrafter"/>
</dbReference>
<dbReference type="InterPro" id="IPR042526">
    <property type="entry name" value="Atg5_HR"/>
</dbReference>
<dbReference type="InterPro" id="IPR048940">
    <property type="entry name" value="ATG5_HBR"/>
</dbReference>
<keyword evidence="4 6" id="KW-0832">Ubl conjugation</keyword>
<comment type="caution">
    <text evidence="10">The sequence shown here is derived from an EMBL/GenBank/DDBJ whole genome shotgun (WGS) entry which is preliminary data.</text>
</comment>
<feature type="domain" description="Autophagy protein ATG5 UblB" evidence="7">
    <location>
        <begin position="157"/>
        <end position="261"/>
    </location>
</feature>
<dbReference type="Pfam" id="PF04106">
    <property type="entry name" value="ATG5_UblB"/>
    <property type="match status" value="1"/>
</dbReference>
<evidence type="ECO:0000259" key="7">
    <source>
        <dbReference type="Pfam" id="PF04106"/>
    </source>
</evidence>
<reference evidence="10" key="1">
    <citation type="journal article" date="2021" name="Nat. Commun.">
        <title>Genetic determinants of endophytism in the Arabidopsis root mycobiome.</title>
        <authorList>
            <person name="Mesny F."/>
            <person name="Miyauchi S."/>
            <person name="Thiergart T."/>
            <person name="Pickel B."/>
            <person name="Atanasova L."/>
            <person name="Karlsson M."/>
            <person name="Huettel B."/>
            <person name="Barry K.W."/>
            <person name="Haridas S."/>
            <person name="Chen C."/>
            <person name="Bauer D."/>
            <person name="Andreopoulos W."/>
            <person name="Pangilinan J."/>
            <person name="LaButti K."/>
            <person name="Riley R."/>
            <person name="Lipzen A."/>
            <person name="Clum A."/>
            <person name="Drula E."/>
            <person name="Henrissat B."/>
            <person name="Kohler A."/>
            <person name="Grigoriev I.V."/>
            <person name="Martin F.M."/>
            <person name="Hacquard S."/>
        </authorList>
    </citation>
    <scope>NUCLEOTIDE SEQUENCE</scope>
    <source>
        <strain evidence="10">MPI-CAGE-AT-0016</strain>
    </source>
</reference>
<evidence type="ECO:0000313" key="10">
    <source>
        <dbReference type="EMBL" id="KAH7357998.1"/>
    </source>
</evidence>
<keyword evidence="11" id="KW-1185">Reference proteome</keyword>
<accession>A0A8K0TED0</accession>
<evidence type="ECO:0000256" key="3">
    <source>
        <dbReference type="ARBA" id="ARBA00022499"/>
    </source>
</evidence>
<dbReference type="Gene3D" id="1.10.246.190">
    <property type="entry name" value="Autophagy protein Apg5, helix rich domain"/>
    <property type="match status" value="1"/>
</dbReference>
<dbReference type="PANTHER" id="PTHR13040:SF2">
    <property type="entry name" value="AUTOPHAGY PROTEIN 5"/>
    <property type="match status" value="1"/>
</dbReference>
<dbReference type="AlphaFoldDB" id="A0A8K0TED0"/>
<evidence type="ECO:0000256" key="1">
    <source>
        <dbReference type="ARBA" id="ARBA00004623"/>
    </source>
</evidence>
<evidence type="ECO:0000256" key="4">
    <source>
        <dbReference type="ARBA" id="ARBA00022843"/>
    </source>
</evidence>
<dbReference type="InterPro" id="IPR048939">
    <property type="entry name" value="ATG5_UblA"/>
</dbReference>
<dbReference type="OrthoDB" id="272162at2759"/>
<dbReference type="Proteomes" id="UP000813385">
    <property type="component" value="Unassembled WGS sequence"/>
</dbReference>